<keyword evidence="1" id="KW-0472">Membrane</keyword>
<feature type="transmembrane region" description="Helical" evidence="1">
    <location>
        <begin position="170"/>
        <end position="191"/>
    </location>
</feature>
<organism evidence="2 3">
    <name type="scientific">Paenacidovorax caeni</name>
    <dbReference type="NCBI Taxonomy" id="343013"/>
    <lineage>
        <taxon>Bacteria</taxon>
        <taxon>Pseudomonadati</taxon>
        <taxon>Pseudomonadota</taxon>
        <taxon>Betaproteobacteria</taxon>
        <taxon>Burkholderiales</taxon>
        <taxon>Comamonadaceae</taxon>
        <taxon>Paenacidovorax</taxon>
    </lineage>
</organism>
<accession>A0A1I7IGJ5</accession>
<dbReference type="EMBL" id="FPBX01000016">
    <property type="protein sequence ID" value="SFU72006.1"/>
    <property type="molecule type" value="Genomic_DNA"/>
</dbReference>
<evidence type="ECO:0000313" key="2">
    <source>
        <dbReference type="EMBL" id="SFU72006.1"/>
    </source>
</evidence>
<dbReference type="AlphaFoldDB" id="A0A1I7IGJ5"/>
<reference evidence="2 3" key="1">
    <citation type="submission" date="2016-10" db="EMBL/GenBank/DDBJ databases">
        <authorList>
            <person name="de Groot N.N."/>
        </authorList>
    </citation>
    <scope>NUCLEOTIDE SEQUENCE [LARGE SCALE GENOMIC DNA]</scope>
    <source>
        <strain evidence="2 3">R-24608</strain>
    </source>
</reference>
<proteinExistence type="predicted"/>
<evidence type="ECO:0000256" key="1">
    <source>
        <dbReference type="SAM" id="Phobius"/>
    </source>
</evidence>
<gene>
    <name evidence="2" type="ORF">SAMN04489707_101658</name>
</gene>
<keyword evidence="1" id="KW-0812">Transmembrane</keyword>
<dbReference type="OrthoDB" id="9181657at2"/>
<evidence type="ECO:0000313" key="3">
    <source>
        <dbReference type="Proteomes" id="UP000183656"/>
    </source>
</evidence>
<dbReference type="STRING" id="343013.SAMN04489707_101658"/>
<dbReference type="RefSeq" id="WP_054257118.1">
    <property type="nucleotide sequence ID" value="NZ_CYIG01000031.1"/>
</dbReference>
<name>A0A1I7IGJ5_9BURK</name>
<dbReference type="Proteomes" id="UP000183656">
    <property type="component" value="Unassembled WGS sequence"/>
</dbReference>
<sequence length="356" mass="39814">MTTSSSWLLAEARRTSRNRCIVAALVLACVAGWLGAQAPYLREFFRGPTTVTAQHLDTLSPTNAKAPHWVRLRAEEMLDTGIEEITVRKKRGVETGRSVSGHYFAARLGEQFVLVKAHGDSAPGKELVGEVRALPTDVAQRLFAHPNAQKLRPHFMPLLLDLHDFRTKGWWMLGLAGVLVLAAGGWGLVALGRMQNPQIHPTIARASQWGRLHAVTRILDQELRAPDTQKIGGWTLTANHLLRKQWLNLDLYNLNELLWAHPQVTKKKLYYVIPAGETHALVLKWRDASITLQGKEDAVATAFAHIATHQPWILLGWNEGYEKLYGRQRMQMARDVQKNRQRWQAAQAGVPAGASA</sequence>
<keyword evidence="1" id="KW-1133">Transmembrane helix</keyword>
<feature type="transmembrane region" description="Helical" evidence="1">
    <location>
        <begin position="20"/>
        <end position="40"/>
    </location>
</feature>
<keyword evidence="3" id="KW-1185">Reference proteome</keyword>
<protein>
    <submittedName>
        <fullName evidence="2">Uncharacterized protein</fullName>
    </submittedName>
</protein>